<keyword evidence="3" id="KW-1185">Reference proteome</keyword>
<reference evidence="2 3" key="1">
    <citation type="journal article" date="2015" name="Nat. Commun.">
        <title>Lucilia cuprina genome unlocks parasitic fly biology to underpin future interventions.</title>
        <authorList>
            <person name="Anstead C.A."/>
            <person name="Korhonen P.K."/>
            <person name="Young N.D."/>
            <person name="Hall R.S."/>
            <person name="Jex A.R."/>
            <person name="Murali S.C."/>
            <person name="Hughes D.S."/>
            <person name="Lee S.F."/>
            <person name="Perry T."/>
            <person name="Stroehlein A.J."/>
            <person name="Ansell B.R."/>
            <person name="Breugelmans B."/>
            <person name="Hofmann A."/>
            <person name="Qu J."/>
            <person name="Dugan S."/>
            <person name="Lee S.L."/>
            <person name="Chao H."/>
            <person name="Dinh H."/>
            <person name="Han Y."/>
            <person name="Doddapaneni H.V."/>
            <person name="Worley K.C."/>
            <person name="Muzny D.M."/>
            <person name="Ioannidis P."/>
            <person name="Waterhouse R.M."/>
            <person name="Zdobnov E.M."/>
            <person name="James P.J."/>
            <person name="Bagnall N.H."/>
            <person name="Kotze A.C."/>
            <person name="Gibbs R.A."/>
            <person name="Richards S."/>
            <person name="Batterham P."/>
            <person name="Gasser R.B."/>
        </authorList>
    </citation>
    <scope>NUCLEOTIDE SEQUENCE [LARGE SCALE GENOMIC DNA]</scope>
    <source>
        <strain evidence="2 3">LS</strain>
        <tissue evidence="2">Full body</tissue>
    </source>
</reference>
<dbReference type="Proteomes" id="UP000037069">
    <property type="component" value="Unassembled WGS sequence"/>
</dbReference>
<dbReference type="AlphaFoldDB" id="A0A0L0C6Q3"/>
<name>A0A0L0C6Q3_LUCCU</name>
<sequence length="298" mass="35092">MERSSYLNIHLQRLKYYDSFCNKCKRFIPKNLKNKQRLIPLTREIEKAMMDFNGSQSNTSISEKPIYNTLSITGLVRDEVQNILQELSISDQFIRKEEIDDLIEKRLKEKVTIIQDSDAKTNHLILRDFDINQEFEMTVEEMSEDKDKSMLIVENIQILEQRITTLEERLSSMLQNIPKLRHIQARRFKINTSAIKEELRNMIQKMEKLQEEQTVASASLQDVNDKEKSSTLYDDIYYANREYTINLLNYKKSLETMELNRKPKFNPYVKPVNIVLPAARGKIKQRPVFLTSSDICLG</sequence>
<evidence type="ECO:0000313" key="2">
    <source>
        <dbReference type="EMBL" id="KNC27912.1"/>
    </source>
</evidence>
<dbReference type="OrthoDB" id="7950019at2759"/>
<evidence type="ECO:0000313" key="3">
    <source>
        <dbReference type="Proteomes" id="UP000037069"/>
    </source>
</evidence>
<protein>
    <submittedName>
        <fullName evidence="2">Uncharacterized protein</fullName>
    </submittedName>
</protein>
<gene>
    <name evidence="2" type="ORF">FF38_06131</name>
</gene>
<feature type="coiled-coil region" evidence="1">
    <location>
        <begin position="156"/>
        <end position="226"/>
    </location>
</feature>
<keyword evidence="1" id="KW-0175">Coiled coil</keyword>
<proteinExistence type="predicted"/>
<evidence type="ECO:0000256" key="1">
    <source>
        <dbReference type="SAM" id="Coils"/>
    </source>
</evidence>
<organism evidence="2 3">
    <name type="scientific">Lucilia cuprina</name>
    <name type="common">Green bottle fly</name>
    <name type="synonym">Australian sheep blowfly</name>
    <dbReference type="NCBI Taxonomy" id="7375"/>
    <lineage>
        <taxon>Eukaryota</taxon>
        <taxon>Metazoa</taxon>
        <taxon>Ecdysozoa</taxon>
        <taxon>Arthropoda</taxon>
        <taxon>Hexapoda</taxon>
        <taxon>Insecta</taxon>
        <taxon>Pterygota</taxon>
        <taxon>Neoptera</taxon>
        <taxon>Endopterygota</taxon>
        <taxon>Diptera</taxon>
        <taxon>Brachycera</taxon>
        <taxon>Muscomorpha</taxon>
        <taxon>Oestroidea</taxon>
        <taxon>Calliphoridae</taxon>
        <taxon>Luciliinae</taxon>
        <taxon>Lucilia</taxon>
    </lineage>
</organism>
<accession>A0A0L0C6Q3</accession>
<comment type="caution">
    <text evidence="2">The sequence shown here is derived from an EMBL/GenBank/DDBJ whole genome shotgun (WGS) entry which is preliminary data.</text>
</comment>
<dbReference type="EMBL" id="JRES01000835">
    <property type="protein sequence ID" value="KNC27912.1"/>
    <property type="molecule type" value="Genomic_DNA"/>
</dbReference>
<dbReference type="OMA" id="HIESKSQ"/>